<gene>
    <name evidence="4" type="ORF">NCGR_LOCUS67641</name>
</gene>
<keyword evidence="2" id="KW-0646">Protease inhibitor</keyword>
<name>A0A811SP11_9POAL</name>
<proteinExistence type="inferred from homology"/>
<dbReference type="OrthoDB" id="10013825at2759"/>
<dbReference type="GO" id="GO:0004867">
    <property type="term" value="F:serine-type endopeptidase inhibitor activity"/>
    <property type="evidence" value="ECO:0007669"/>
    <property type="project" value="UniProtKB-KW"/>
</dbReference>
<accession>A0A811SP11</accession>
<dbReference type="PANTHER" id="PTHR33091">
    <property type="entry name" value="PROTEIN, PUTATIVE, EXPRESSED-RELATED"/>
    <property type="match status" value="1"/>
</dbReference>
<dbReference type="GO" id="GO:0009611">
    <property type="term" value="P:response to wounding"/>
    <property type="evidence" value="ECO:0007669"/>
    <property type="project" value="InterPro"/>
</dbReference>
<dbReference type="PRINTS" id="PR00292">
    <property type="entry name" value="POTATOINHBTR"/>
</dbReference>
<dbReference type="AlphaFoldDB" id="A0A811SP11"/>
<dbReference type="Proteomes" id="UP000604825">
    <property type="component" value="Unassembled WGS sequence"/>
</dbReference>
<reference evidence="4" key="1">
    <citation type="submission" date="2020-10" db="EMBL/GenBank/DDBJ databases">
        <authorList>
            <person name="Han B."/>
            <person name="Lu T."/>
            <person name="Zhao Q."/>
            <person name="Huang X."/>
            <person name="Zhao Y."/>
        </authorList>
    </citation>
    <scope>NUCLEOTIDE SEQUENCE</scope>
</reference>
<evidence type="ECO:0000313" key="5">
    <source>
        <dbReference type="Proteomes" id="UP000604825"/>
    </source>
</evidence>
<protein>
    <submittedName>
        <fullName evidence="4">Uncharacterized protein</fullName>
    </submittedName>
</protein>
<comment type="similarity">
    <text evidence="1">Belongs to the protease inhibitor I13 (potato type I serine protease inhibitor) family.</text>
</comment>
<evidence type="ECO:0000256" key="3">
    <source>
        <dbReference type="ARBA" id="ARBA00022900"/>
    </source>
</evidence>
<evidence type="ECO:0000256" key="1">
    <source>
        <dbReference type="ARBA" id="ARBA00008210"/>
    </source>
</evidence>
<organism evidence="4 5">
    <name type="scientific">Miscanthus lutarioriparius</name>
    <dbReference type="NCBI Taxonomy" id="422564"/>
    <lineage>
        <taxon>Eukaryota</taxon>
        <taxon>Viridiplantae</taxon>
        <taxon>Streptophyta</taxon>
        <taxon>Embryophyta</taxon>
        <taxon>Tracheophyta</taxon>
        <taxon>Spermatophyta</taxon>
        <taxon>Magnoliopsida</taxon>
        <taxon>Liliopsida</taxon>
        <taxon>Poales</taxon>
        <taxon>Poaceae</taxon>
        <taxon>PACMAD clade</taxon>
        <taxon>Panicoideae</taxon>
        <taxon>Andropogonodae</taxon>
        <taxon>Andropogoneae</taxon>
        <taxon>Saccharinae</taxon>
        <taxon>Miscanthus</taxon>
    </lineage>
</organism>
<dbReference type="SUPFAM" id="SSF54654">
    <property type="entry name" value="CI-2 family of serine protease inhibitors"/>
    <property type="match status" value="1"/>
</dbReference>
<sequence>MSGPIPGKSSWPELMCVPATQAATTIAQERPDVVEVLPPGSPTVPDYNPKRVRVFINNYGVFIHIPVIGQSTPRLV</sequence>
<dbReference type="Gene3D" id="3.30.10.10">
    <property type="entry name" value="Trypsin Inhibitor V, subunit A"/>
    <property type="match status" value="1"/>
</dbReference>
<keyword evidence="5" id="KW-1185">Reference proteome</keyword>
<comment type="caution">
    <text evidence="4">The sequence shown here is derived from an EMBL/GenBank/DDBJ whole genome shotgun (WGS) entry which is preliminary data.</text>
</comment>
<evidence type="ECO:0000256" key="2">
    <source>
        <dbReference type="ARBA" id="ARBA00022690"/>
    </source>
</evidence>
<dbReference type="InterPro" id="IPR000864">
    <property type="entry name" value="Prot_inh_pot1"/>
</dbReference>
<keyword evidence="3" id="KW-0722">Serine protease inhibitor</keyword>
<dbReference type="EMBL" id="CAJGYO010000791">
    <property type="protein sequence ID" value="CAD6343543.1"/>
    <property type="molecule type" value="Genomic_DNA"/>
</dbReference>
<dbReference type="InterPro" id="IPR036354">
    <property type="entry name" value="Prot_inh_pot1_sf"/>
</dbReference>
<dbReference type="Pfam" id="PF00280">
    <property type="entry name" value="potato_inhibit"/>
    <property type="match status" value="1"/>
</dbReference>
<dbReference type="PANTHER" id="PTHR33091:SF53">
    <property type="entry name" value="OS08G0441300 PROTEIN"/>
    <property type="match status" value="1"/>
</dbReference>
<evidence type="ECO:0000313" key="4">
    <source>
        <dbReference type="EMBL" id="CAD6343543.1"/>
    </source>
</evidence>